<comment type="function">
    <text evidence="2">NDH-1 shuttles electrons from NADH, via FMN and iron-sulfur (Fe-S) centers, to quinones in the respiratory chain. The immediate electron acceptor for the enzyme in this species is believed to be ubiquinone. Couples the redox reaction to proton translocation (for every two electrons transferred, four hydrogen ions are translocated across the cytoplasmic membrane), and thus conserves the redox energy in a proton gradient.</text>
</comment>
<dbReference type="Gene3D" id="1.10.645.10">
    <property type="entry name" value="Cytochrome-c3 Hydrogenase, chain B"/>
    <property type="match status" value="1"/>
</dbReference>
<dbReference type="SUPFAM" id="SSF56762">
    <property type="entry name" value="HydB/Nqo4-like"/>
    <property type="match status" value="1"/>
</dbReference>
<keyword evidence="2" id="KW-1278">Translocase</keyword>
<keyword evidence="2" id="KW-0520">NAD</keyword>
<feature type="domain" description="NADH-quinone oxidoreductase subunit D" evidence="3">
    <location>
        <begin position="143"/>
        <end position="412"/>
    </location>
</feature>
<evidence type="ECO:0000313" key="4">
    <source>
        <dbReference type="EMBL" id="BAH39442.1"/>
    </source>
</evidence>
<dbReference type="HOGENOM" id="CLU_015134_1_2_0"/>
<evidence type="ECO:0000313" key="5">
    <source>
        <dbReference type="Proteomes" id="UP000002209"/>
    </source>
</evidence>
<dbReference type="GO" id="GO:0050136">
    <property type="term" value="F:NADH dehydrogenase (quinone) (non-electrogenic) activity"/>
    <property type="evidence" value="ECO:0007669"/>
    <property type="project" value="UniProtKB-UniRule"/>
</dbReference>
<dbReference type="InterPro" id="IPR029014">
    <property type="entry name" value="NiFe-Hase_large"/>
</dbReference>
<protein>
    <recommendedName>
        <fullName evidence="2">NADH-quinone oxidoreductase subunit D</fullName>
        <ecNumber evidence="2">7.1.1.-</ecNumber>
    </recommendedName>
    <alternativeName>
        <fullName evidence="2">NADH dehydrogenase I subunit D</fullName>
    </alternativeName>
    <alternativeName>
        <fullName evidence="2">NDH-1 subunit D</fullName>
    </alternativeName>
</protein>
<proteinExistence type="inferred from homology"/>
<dbReference type="GO" id="GO:0005886">
    <property type="term" value="C:plasma membrane"/>
    <property type="evidence" value="ECO:0007669"/>
    <property type="project" value="UniProtKB-SubCell"/>
</dbReference>
<comment type="similarity">
    <text evidence="2">Belongs to the complex I 49 kDa subunit family.</text>
</comment>
<dbReference type="Proteomes" id="UP000002209">
    <property type="component" value="Chromosome"/>
</dbReference>
<organism evidence="4 5">
    <name type="scientific">Gemmatimonas aurantiaca (strain DSM 14586 / JCM 11422 / NBRC 100505 / T-27)</name>
    <dbReference type="NCBI Taxonomy" id="379066"/>
    <lineage>
        <taxon>Bacteria</taxon>
        <taxon>Pseudomonadati</taxon>
        <taxon>Gemmatimonadota</taxon>
        <taxon>Gemmatimonadia</taxon>
        <taxon>Gemmatimonadales</taxon>
        <taxon>Gemmatimonadaceae</taxon>
        <taxon>Gemmatimonas</taxon>
    </lineage>
</organism>
<evidence type="ECO:0000256" key="2">
    <source>
        <dbReference type="HAMAP-Rule" id="MF_01358"/>
    </source>
</evidence>
<dbReference type="HAMAP" id="MF_01358">
    <property type="entry name" value="NDH1_NuoD"/>
    <property type="match status" value="1"/>
</dbReference>
<reference evidence="5" key="1">
    <citation type="submission" date="2006-03" db="EMBL/GenBank/DDBJ databases">
        <title>Complete genome sequence of Gemmatimonas aurantiaca T-27 that represents a novel phylum Gemmatimonadetes.</title>
        <authorList>
            <person name="Takasaki K."/>
            <person name="Ichikawa N."/>
            <person name="Miura H."/>
            <person name="Matsushita S."/>
            <person name="Watanabe Y."/>
            <person name="Oguchi A."/>
            <person name="Ankai A."/>
            <person name="Yashiro I."/>
            <person name="Takahashi M."/>
            <person name="Terui Y."/>
            <person name="Fukui S."/>
            <person name="Yokoyama H."/>
            <person name="Tanikawa S."/>
            <person name="Hanada S."/>
            <person name="Kamagata Y."/>
            <person name="Fujita N."/>
        </authorList>
    </citation>
    <scope>NUCLEOTIDE SEQUENCE [LARGE SCALE GENOMIC DNA]</scope>
    <source>
        <strain evidence="5">T-27 / DSM 14586 / JCM 11422 / NBRC 100505</strain>
    </source>
</reference>
<evidence type="ECO:0000259" key="3">
    <source>
        <dbReference type="Pfam" id="PF00346"/>
    </source>
</evidence>
<keyword evidence="2" id="KW-0472">Membrane</keyword>
<dbReference type="NCBIfam" id="NF004739">
    <property type="entry name" value="PRK06075.1"/>
    <property type="match status" value="1"/>
</dbReference>
<comment type="subunit">
    <text evidence="2">NDH-1 is composed of 14 different subunits. Subunits NuoB, C, D, E, F, and G constitute the peripheral sector of the complex.</text>
</comment>
<keyword evidence="2" id="KW-0997">Cell inner membrane</keyword>
<dbReference type="InterPro" id="IPR022885">
    <property type="entry name" value="NDH1_su_D/H"/>
</dbReference>
<gene>
    <name evidence="2 4" type="primary">nuoD</name>
    <name evidence="4" type="ordered locus">GAU_2400</name>
</gene>
<keyword evidence="2" id="KW-0813">Transport</keyword>
<dbReference type="PANTHER" id="PTHR11993">
    <property type="entry name" value="NADH-UBIQUINONE OXIDOREDUCTASE 49 KDA SUBUNIT"/>
    <property type="match status" value="1"/>
</dbReference>
<keyword evidence="2" id="KW-0830">Ubiquinone</keyword>
<dbReference type="PANTHER" id="PTHR11993:SF10">
    <property type="entry name" value="NADH DEHYDROGENASE [UBIQUINONE] IRON-SULFUR PROTEIN 2, MITOCHONDRIAL"/>
    <property type="match status" value="1"/>
</dbReference>
<accession>C1AB36</accession>
<dbReference type="EC" id="7.1.1.-" evidence="2"/>
<dbReference type="AlphaFoldDB" id="C1AB36"/>
<dbReference type="KEGG" id="gau:GAU_2400"/>
<dbReference type="GO" id="GO:0048038">
    <property type="term" value="F:quinone binding"/>
    <property type="evidence" value="ECO:0007669"/>
    <property type="project" value="UniProtKB-KW"/>
</dbReference>
<name>C1AB36_GEMAT</name>
<dbReference type="InterPro" id="IPR001135">
    <property type="entry name" value="NADH_Q_OxRdtase_suD"/>
</dbReference>
<comment type="subcellular location">
    <subcellularLocation>
        <location evidence="2">Cell inner membrane</location>
        <topology evidence="2">Peripheral membrane protein</topology>
        <orientation evidence="2">Cytoplasmic side</orientation>
    </subcellularLocation>
    <subcellularLocation>
        <location evidence="1">Cell membrane</location>
        <topology evidence="1">Peripheral membrane protein</topology>
    </subcellularLocation>
</comment>
<keyword evidence="2" id="KW-0874">Quinone</keyword>
<keyword evidence="4" id="KW-0560">Oxidoreductase</keyword>
<dbReference type="EMBL" id="AP009153">
    <property type="protein sequence ID" value="BAH39442.1"/>
    <property type="molecule type" value="Genomic_DNA"/>
</dbReference>
<dbReference type="RefSeq" id="WP_015894211.1">
    <property type="nucleotide sequence ID" value="NC_012489.1"/>
</dbReference>
<dbReference type="Pfam" id="PF00346">
    <property type="entry name" value="Complex1_49kDa"/>
    <property type="match status" value="1"/>
</dbReference>
<dbReference type="STRING" id="379066.GAU_2400"/>
<keyword evidence="2" id="KW-1003">Cell membrane</keyword>
<comment type="catalytic activity">
    <reaction evidence="2">
        <text>a quinone + NADH + 5 H(+)(in) = a quinol + NAD(+) + 4 H(+)(out)</text>
        <dbReference type="Rhea" id="RHEA:57888"/>
        <dbReference type="ChEBI" id="CHEBI:15378"/>
        <dbReference type="ChEBI" id="CHEBI:24646"/>
        <dbReference type="ChEBI" id="CHEBI:57540"/>
        <dbReference type="ChEBI" id="CHEBI:57945"/>
        <dbReference type="ChEBI" id="CHEBI:132124"/>
    </reaction>
</comment>
<dbReference type="eggNOG" id="COG0649">
    <property type="taxonomic scope" value="Bacteria"/>
</dbReference>
<keyword evidence="5" id="KW-1185">Reference proteome</keyword>
<dbReference type="GO" id="GO:0051287">
    <property type="term" value="F:NAD binding"/>
    <property type="evidence" value="ECO:0007669"/>
    <property type="project" value="InterPro"/>
</dbReference>
<sequence>MPLSANPVILPPIANPVRAAFGPSRDDTVVVNIGPSHPATHGTVQIIAELDGEKVLRTDVHCGYLHRGFEKECEDHTWHNLIPYVDRLNYCSALINNFAYCDGVEQLMGIEITPRTKYLRTLLSEYSRLADHLTCVAASLMELGAMTAFLYLVTVRDSMYEHLAALTGARVTYSYGRIGGLAADVPDGWFKRLGEILRDYEQYAERVHGLVDRNRIFIDRLRNVGTINTADALHWGFTGPVLRSTGAKRDLRKDTPYLAYAELDFDVPVGIFGDNYDRYYVRMREMDESVYMIRQLMDMIPDGPINVDDRRCVFPEKQLVYSEIESLINHFKLVMEGPAVPAGDAYVAHEGANGELGFYIVSTGEGVPYKVHVRSPSFVHMGGAHRMLDGYQLADIVTSFGSINMIGGECDR</sequence>
<evidence type="ECO:0000256" key="1">
    <source>
        <dbReference type="ARBA" id="ARBA00004202"/>
    </source>
</evidence>